<dbReference type="AlphaFoldDB" id="Q2S3K8"/>
<dbReference type="EMBL" id="CP000159">
    <property type="protein sequence ID" value="ABC46271.1"/>
    <property type="molecule type" value="Genomic_DNA"/>
</dbReference>
<dbReference type="STRING" id="309807.SRU_1094"/>
<sequence>MSTRQKTSNERLSSEELSGEDLIASYPLAGFEPHVHQTWLFGFWGTEGLFDPMPSLGDRYGDDFDPDRFDFQAHEQAVANACLEVSRRRLETAFREAAPEVRLEGVGGKRRDGLYIQVEVTRTFCRFLRRHICRDAGFERQGQHLRDFASWLEDRYTSYPGFHPWHSTGPEDWIEETAGFTDFRPCRQGHKLGALLKFVTTHYERHYGEEWSEIDIYYAANETGPISPEIYCEESG</sequence>
<evidence type="ECO:0000313" key="2">
    <source>
        <dbReference type="Proteomes" id="UP000008674"/>
    </source>
</evidence>
<gene>
    <name evidence="1" type="ordered locus">SRU_1094</name>
</gene>
<dbReference type="HOGENOM" id="CLU_1174766_0_0_10"/>
<dbReference type="RefSeq" id="WP_011403851.1">
    <property type="nucleotide sequence ID" value="NC_007677.1"/>
</dbReference>
<protein>
    <submittedName>
        <fullName evidence="1">Uncharacterized protein</fullName>
    </submittedName>
</protein>
<dbReference type="KEGG" id="sru:SRU_1094"/>
<evidence type="ECO:0000313" key="1">
    <source>
        <dbReference type="EMBL" id="ABC46271.1"/>
    </source>
</evidence>
<organism evidence="1 2">
    <name type="scientific">Salinibacter ruber (strain DSM 13855 / M31)</name>
    <dbReference type="NCBI Taxonomy" id="309807"/>
    <lineage>
        <taxon>Bacteria</taxon>
        <taxon>Pseudomonadati</taxon>
        <taxon>Rhodothermota</taxon>
        <taxon>Rhodothermia</taxon>
        <taxon>Rhodothermales</taxon>
        <taxon>Salinibacteraceae</taxon>
        <taxon>Salinibacter</taxon>
    </lineage>
</organism>
<dbReference type="EnsemblBacteria" id="ABC46271">
    <property type="protein sequence ID" value="ABC46271"/>
    <property type="gene ID" value="SRU_1094"/>
</dbReference>
<name>Q2S3K8_SALRD</name>
<keyword evidence="2" id="KW-1185">Reference proteome</keyword>
<dbReference type="Proteomes" id="UP000008674">
    <property type="component" value="Chromosome"/>
</dbReference>
<reference evidence="1 2" key="1">
    <citation type="journal article" date="2005" name="Proc. Natl. Acad. Sci. U.S.A.">
        <title>The genome of Salinibacter ruber: convergence and gene exchange among hyperhalophilic bacteria and archaea.</title>
        <authorList>
            <person name="Mongodin E.F."/>
            <person name="Nelson K.E."/>
            <person name="Daugherty S."/>
            <person name="Deboy R.T."/>
            <person name="Wister J."/>
            <person name="Khouri H."/>
            <person name="Weidman J."/>
            <person name="Walsh D.A."/>
            <person name="Papke R.T."/>
            <person name="Sanchez Perez G."/>
            <person name="Sharma A.K."/>
            <person name="Nesbo C.L."/>
            <person name="MacLeod D."/>
            <person name="Bapteste E."/>
            <person name="Doolittle W.F."/>
            <person name="Charlebois R.L."/>
            <person name="Legault B."/>
            <person name="Rodriguez-Valera F."/>
        </authorList>
    </citation>
    <scope>NUCLEOTIDE SEQUENCE [LARGE SCALE GENOMIC DNA]</scope>
    <source>
        <strain evidence="2">DSM 13855 / CECT 5946 / M31</strain>
    </source>
</reference>
<proteinExistence type="predicted"/>
<accession>Q2S3K8</accession>